<protein>
    <recommendedName>
        <fullName evidence="4 6">Small ribosomal subunit protein uS8</fullName>
    </recommendedName>
</protein>
<dbReference type="SUPFAM" id="SSF56047">
    <property type="entry name" value="Ribosomal protein S8"/>
    <property type="match status" value="1"/>
</dbReference>
<evidence type="ECO:0000313" key="8">
    <source>
        <dbReference type="Proteomes" id="UP000032309"/>
    </source>
</evidence>
<dbReference type="Gene3D" id="3.30.1490.10">
    <property type="match status" value="1"/>
</dbReference>
<organism evidence="7 8">
    <name type="scientific">Candidatus Brocadia sinica JPN1</name>
    <dbReference type="NCBI Taxonomy" id="1197129"/>
    <lineage>
        <taxon>Bacteria</taxon>
        <taxon>Pseudomonadati</taxon>
        <taxon>Planctomycetota</taxon>
        <taxon>Candidatus Brocadiia</taxon>
        <taxon>Candidatus Brocadiales</taxon>
        <taxon>Candidatus Brocadiaceae</taxon>
        <taxon>Candidatus Brocadia</taxon>
    </lineage>
</organism>
<proteinExistence type="inferred from homology"/>
<evidence type="ECO:0000256" key="5">
    <source>
        <dbReference type="ARBA" id="ARBA00046740"/>
    </source>
</evidence>
<dbReference type="PANTHER" id="PTHR11758">
    <property type="entry name" value="40S RIBOSOMAL PROTEIN S15A"/>
    <property type="match status" value="1"/>
</dbReference>
<keyword evidence="2 6" id="KW-0689">Ribosomal protein</keyword>
<accession>A0ABQ0JY47</accession>
<keyword evidence="8" id="KW-1185">Reference proteome</keyword>
<comment type="similarity">
    <text evidence="1 6">Belongs to the universal ribosomal protein uS8 family.</text>
</comment>
<comment type="subunit">
    <text evidence="5 6">Part of the 30S ribosomal subunit. Contacts proteins S5 and S12.</text>
</comment>
<evidence type="ECO:0000256" key="2">
    <source>
        <dbReference type="ARBA" id="ARBA00022980"/>
    </source>
</evidence>
<dbReference type="Pfam" id="PF00410">
    <property type="entry name" value="Ribosomal_S8"/>
    <property type="match status" value="1"/>
</dbReference>
<keyword evidence="6" id="KW-0699">rRNA-binding</keyword>
<evidence type="ECO:0000256" key="4">
    <source>
        <dbReference type="ARBA" id="ARBA00035258"/>
    </source>
</evidence>
<dbReference type="GO" id="GO:0005840">
    <property type="term" value="C:ribosome"/>
    <property type="evidence" value="ECO:0007669"/>
    <property type="project" value="UniProtKB-KW"/>
</dbReference>
<comment type="caution">
    <text evidence="7">The sequence shown here is derived from an EMBL/GenBank/DDBJ whole genome shotgun (WGS) entry which is preliminary data.</text>
</comment>
<comment type="function">
    <text evidence="6">One of the primary rRNA binding proteins, it binds directly to 16S rRNA central domain where it helps coordinate assembly of the platform of the 30S subunit.</text>
</comment>
<gene>
    <name evidence="6" type="primary">rpsH</name>
    <name evidence="7" type="ORF">BROSI_A2214</name>
</gene>
<dbReference type="RefSeq" id="WP_052563775.1">
    <property type="nucleotide sequence ID" value="NZ_BAFN01000001.1"/>
</dbReference>
<dbReference type="EMBL" id="BAFN01000001">
    <property type="protein sequence ID" value="GAN33680.1"/>
    <property type="molecule type" value="Genomic_DNA"/>
</dbReference>
<sequence length="133" mass="15345">MSMTDPISDMLTRMRNAIMIKRESVDIPLSKLKLSILRILREEGFIKEFKEIPSENNQNLVRVYLKYGPLRQQIINKLERVSKSSRRIYKKKEEINKVFGGIGVAIYSTSKGIISDKECRRLKIGGELICIVS</sequence>
<dbReference type="Proteomes" id="UP000032309">
    <property type="component" value="Unassembled WGS sequence"/>
</dbReference>
<keyword evidence="6" id="KW-0694">RNA-binding</keyword>
<dbReference type="Gene3D" id="3.30.1370.30">
    <property type="match status" value="1"/>
</dbReference>
<dbReference type="InterPro" id="IPR000630">
    <property type="entry name" value="Ribosomal_uS8"/>
</dbReference>
<dbReference type="HAMAP" id="MF_01302_B">
    <property type="entry name" value="Ribosomal_uS8_B"/>
    <property type="match status" value="1"/>
</dbReference>
<keyword evidence="3 6" id="KW-0687">Ribonucleoprotein</keyword>
<evidence type="ECO:0000256" key="1">
    <source>
        <dbReference type="ARBA" id="ARBA00006471"/>
    </source>
</evidence>
<evidence type="ECO:0000256" key="6">
    <source>
        <dbReference type="HAMAP-Rule" id="MF_01302"/>
    </source>
</evidence>
<evidence type="ECO:0000256" key="3">
    <source>
        <dbReference type="ARBA" id="ARBA00023274"/>
    </source>
</evidence>
<dbReference type="InterPro" id="IPR035987">
    <property type="entry name" value="Ribosomal_uS8_sf"/>
</dbReference>
<dbReference type="NCBIfam" id="NF001109">
    <property type="entry name" value="PRK00136.1"/>
    <property type="match status" value="1"/>
</dbReference>
<name>A0ABQ0JY47_9BACT</name>
<evidence type="ECO:0000313" key="7">
    <source>
        <dbReference type="EMBL" id="GAN33680.1"/>
    </source>
</evidence>
<reference evidence="8" key="1">
    <citation type="journal article" date="2015" name="Genome Announc.">
        <title>Draft Genome Sequence of an Anaerobic Ammonium-Oxidizing Bacterium, "Candidatus Brocadia sinica".</title>
        <authorList>
            <person name="Oshiki M."/>
            <person name="Shinyako-Hata K."/>
            <person name="Satoh H."/>
            <person name="Okabe S."/>
        </authorList>
    </citation>
    <scope>NUCLEOTIDE SEQUENCE [LARGE SCALE GENOMIC DNA]</scope>
    <source>
        <strain evidence="8">JPN1</strain>
    </source>
</reference>